<organism evidence="5 6">
    <name type="scientific">Porphyromonas levii</name>
    <dbReference type="NCBI Taxonomy" id="28114"/>
    <lineage>
        <taxon>Bacteria</taxon>
        <taxon>Pseudomonadati</taxon>
        <taxon>Bacteroidota</taxon>
        <taxon>Bacteroidia</taxon>
        <taxon>Bacteroidales</taxon>
        <taxon>Porphyromonadaceae</taxon>
        <taxon>Porphyromonas</taxon>
    </lineage>
</organism>
<dbReference type="Gene3D" id="2.40.170.20">
    <property type="entry name" value="TonB-dependent receptor, beta-barrel domain"/>
    <property type="match status" value="1"/>
</dbReference>
<evidence type="ECO:0000259" key="4">
    <source>
        <dbReference type="Pfam" id="PF14905"/>
    </source>
</evidence>
<proteinExistence type="predicted"/>
<comment type="caution">
    <text evidence="5">The sequence shown here is derived from an EMBL/GenBank/DDBJ whole genome shotgun (WGS) entry which is preliminary data.</text>
</comment>
<evidence type="ECO:0000256" key="1">
    <source>
        <dbReference type="ARBA" id="ARBA00004442"/>
    </source>
</evidence>
<comment type="subcellular location">
    <subcellularLocation>
        <location evidence="1">Cell outer membrane</location>
    </subcellularLocation>
</comment>
<dbReference type="EMBL" id="SPNC01000081">
    <property type="protein sequence ID" value="TFH94844.1"/>
    <property type="molecule type" value="Genomic_DNA"/>
</dbReference>
<evidence type="ECO:0000313" key="6">
    <source>
        <dbReference type="Proteomes" id="UP000297225"/>
    </source>
</evidence>
<gene>
    <name evidence="5" type="ORF">E4P47_05915</name>
</gene>
<dbReference type="GO" id="GO:0009279">
    <property type="term" value="C:cell outer membrane"/>
    <property type="evidence" value="ECO:0007669"/>
    <property type="project" value="UniProtKB-SubCell"/>
</dbReference>
<keyword evidence="3" id="KW-0998">Cell outer membrane</keyword>
<keyword evidence="2" id="KW-0472">Membrane</keyword>
<accession>A0A4Y8WQK3</accession>
<protein>
    <submittedName>
        <fullName evidence="5">TonB-dependent receptor</fullName>
    </submittedName>
</protein>
<sequence length="613" mass="70728">MTNPSQLRQLKPYLIKDIEVITNPSARYDATVHSVIKIYTKREPGSGLSGSIREDMNKQLGKKLGFGTTLGLNYRRDNWDFFVDGYYTTKHYVSGSSEATFTGKIKDSEWVNKSQIKSDTYDKLGGATVGVNYEDDEQSFGIKYALETKGRVSELYNAMLSKLDKKPAVTLYNHNLMQSPWSVSHRPSLYYLRSIGEWKGQLDVDYYLAPSNNLSQRVREGYTIDYELDNKVSNSGASYSSIGARADFRGPLWGGSLNIGGGYSYIHNKFFAYNDASLALPNLESKIREQLMALYFEYSIPILKRLQFTAGLRMERLNSRYYNKEQLDEDKSRVWTNYFPSFSLAGKLWDVNAQLSFRSSIERPNYWQLQPQYTYLSRFEYQVGDPLLRPAIEYNTQLLLNKSWLTFMMGYSYTVDCLTQTTELMKDLKNPGQYLPYTTVLKNINAKPHHSLSATLVASPKIGIWHPTFTAMLSKMYGYDIWYFDQLITNRKPLLVLGMQNQFAFPYDITASLNMQYMPFGNIDNIEIIKSGLDSYIQVSKQWLKDKSLTTTISANNFVNYHGMRARIRTRHTEIVALDYRPTTFMFTVSYRFNSTQRKYQGVGALEEVIERM</sequence>
<feature type="domain" description="Outer membrane protein beta-barrel" evidence="4">
    <location>
        <begin position="202"/>
        <end position="591"/>
    </location>
</feature>
<dbReference type="SUPFAM" id="SSF56935">
    <property type="entry name" value="Porins"/>
    <property type="match status" value="1"/>
</dbReference>
<dbReference type="STRING" id="1122973.GCA_000379925_01257"/>
<keyword evidence="5" id="KW-0675">Receptor</keyword>
<dbReference type="InterPro" id="IPR036942">
    <property type="entry name" value="Beta-barrel_TonB_sf"/>
</dbReference>
<evidence type="ECO:0000256" key="3">
    <source>
        <dbReference type="ARBA" id="ARBA00023237"/>
    </source>
</evidence>
<reference evidence="5 6" key="1">
    <citation type="submission" date="2019-03" db="EMBL/GenBank/DDBJ databases">
        <title>Porphyromonas levii Isolated from the Uterus of Dairy Cows.</title>
        <authorList>
            <person name="Francis A.M."/>
        </authorList>
    </citation>
    <scope>NUCLEOTIDE SEQUENCE [LARGE SCALE GENOMIC DNA]</scope>
    <source>
        <strain evidence="5 6">AF5678</strain>
    </source>
</reference>
<dbReference type="Pfam" id="PF14905">
    <property type="entry name" value="OMP_b-brl_3"/>
    <property type="match status" value="1"/>
</dbReference>
<keyword evidence="6" id="KW-1185">Reference proteome</keyword>
<dbReference type="InterPro" id="IPR041700">
    <property type="entry name" value="OMP_b-brl_3"/>
</dbReference>
<dbReference type="AlphaFoldDB" id="A0A4Y8WQK3"/>
<evidence type="ECO:0000256" key="2">
    <source>
        <dbReference type="ARBA" id="ARBA00023136"/>
    </source>
</evidence>
<evidence type="ECO:0000313" key="5">
    <source>
        <dbReference type="EMBL" id="TFH94844.1"/>
    </source>
</evidence>
<name>A0A4Y8WQK3_9PORP</name>
<dbReference type="Proteomes" id="UP000297225">
    <property type="component" value="Unassembled WGS sequence"/>
</dbReference>